<gene>
    <name evidence="17" type="primary">MAEL</name>
</gene>
<evidence type="ECO:0000256" key="4">
    <source>
        <dbReference type="ARBA" id="ARBA00021076"/>
    </source>
</evidence>
<dbReference type="GO" id="GO:0045892">
    <property type="term" value="P:negative regulation of DNA-templated transcription"/>
    <property type="evidence" value="ECO:0007669"/>
    <property type="project" value="TreeGrafter"/>
</dbReference>
<dbReference type="Pfam" id="PF09011">
    <property type="entry name" value="HMG_box_2"/>
    <property type="match status" value="1"/>
</dbReference>
<dbReference type="GO" id="GO:0007140">
    <property type="term" value="P:male meiotic nuclear division"/>
    <property type="evidence" value="ECO:0007669"/>
    <property type="project" value="TreeGrafter"/>
</dbReference>
<dbReference type="AlphaFoldDB" id="A0A6P9BGR0"/>
<evidence type="ECO:0000256" key="12">
    <source>
        <dbReference type="ARBA" id="ARBA00023254"/>
    </source>
</evidence>
<dbReference type="InterPro" id="IPR024970">
    <property type="entry name" value="Maelstrom"/>
</dbReference>
<sequence>MANCRGSRNAYYFFVLEKLPELKQQGLAVTSVANAIPYCSDAWALLNEEQKEKYAEMARQWKTTKSEVAEKPRREVPVPFPTQSQDMIPVTNLTSPFKYEQDVLETSFYFLNIFSHGMLPPHCNKRFLPCEIGCIKYSLKDGIIAEFHHFINPGEVPRGFRFHCQAAGDATHKIPISGFDIATASYSVVLHDLYEFIKPQRGNWPSVHCKSDDHFRVNWCLKYMAKETGSVNHLQLLNVEDLVVELYYKKLQKEPSKTWVCNILDASMWDYSGNTRCQWHEKNDIVFCALATCKKIAYCISNSLANMYEIQLTASHLPLTEKNCKSITNPKMIVLDAGRFQKGKVESTGNDSYFRSLNKDHDATPCSAMGFPVHLMFPKQHVFSPPPISQDHFHIPSQTTVCSTVFWVSCSTQMIFMQSTEFQ</sequence>
<evidence type="ECO:0000256" key="5">
    <source>
        <dbReference type="ARBA" id="ARBA00022473"/>
    </source>
</evidence>
<evidence type="ECO:0000256" key="9">
    <source>
        <dbReference type="ARBA" id="ARBA00023125"/>
    </source>
</evidence>
<comment type="similarity">
    <text evidence="3">Belongs to the maelstrom family.</text>
</comment>
<organism evidence="16 17">
    <name type="scientific">Pantherophis guttatus</name>
    <name type="common">Corn snake</name>
    <name type="synonym">Elaphe guttata</name>
    <dbReference type="NCBI Taxonomy" id="94885"/>
    <lineage>
        <taxon>Eukaryota</taxon>
        <taxon>Metazoa</taxon>
        <taxon>Chordata</taxon>
        <taxon>Craniata</taxon>
        <taxon>Vertebrata</taxon>
        <taxon>Euteleostomi</taxon>
        <taxon>Lepidosauria</taxon>
        <taxon>Squamata</taxon>
        <taxon>Bifurcata</taxon>
        <taxon>Unidentata</taxon>
        <taxon>Episquamata</taxon>
        <taxon>Toxicofera</taxon>
        <taxon>Serpentes</taxon>
        <taxon>Colubroidea</taxon>
        <taxon>Colubridae</taxon>
        <taxon>Colubrinae</taxon>
        <taxon>Pantherophis</taxon>
    </lineage>
</organism>
<dbReference type="FunFam" id="1.10.30.10:FF:000035">
    <property type="entry name" value="Maelstrom spermatogenic transposon silencer"/>
    <property type="match status" value="1"/>
</dbReference>
<evidence type="ECO:0000256" key="11">
    <source>
        <dbReference type="ARBA" id="ARBA00023242"/>
    </source>
</evidence>
<comment type="function">
    <text evidence="13">Plays a central role during spermatogenesis by repressing transposable elements and preventing their mobilization, which is essential for the germline integrity. Acts via the piRNA metabolic process, which mediates the repression of transposable elements during meiosis by forming complexes composed of piRNAs and Piwi proteins and governs the methylation and subsequent repression of transposons. Its association with piP-bodies suggests a participation in the secondary piRNAs metabolic process. Required for the localization of germ-cell factors to the meiotic nuage.</text>
</comment>
<comment type="subcellular location">
    <subcellularLocation>
        <location evidence="2">Cytoplasm</location>
    </subcellularLocation>
    <subcellularLocation>
        <location evidence="1">Nucleus</location>
    </subcellularLocation>
</comment>
<keyword evidence="12" id="KW-0469">Meiosis</keyword>
<dbReference type="GO" id="GO:0043186">
    <property type="term" value="C:P granule"/>
    <property type="evidence" value="ECO:0007669"/>
    <property type="project" value="TreeGrafter"/>
</dbReference>
<keyword evidence="11" id="KW-0539">Nucleus</keyword>
<evidence type="ECO:0000256" key="1">
    <source>
        <dbReference type="ARBA" id="ARBA00004123"/>
    </source>
</evidence>
<dbReference type="GeneID" id="117663717"/>
<keyword evidence="5" id="KW-0217">Developmental protein</keyword>
<evidence type="ECO:0000256" key="8">
    <source>
        <dbReference type="ARBA" id="ARBA00022871"/>
    </source>
</evidence>
<dbReference type="Gene3D" id="1.10.30.10">
    <property type="entry name" value="High mobility group box domain"/>
    <property type="match status" value="1"/>
</dbReference>
<evidence type="ECO:0000256" key="7">
    <source>
        <dbReference type="ARBA" id="ARBA00022782"/>
    </source>
</evidence>
<dbReference type="Pfam" id="PF13017">
    <property type="entry name" value="Maelstrom"/>
    <property type="match status" value="1"/>
</dbReference>
<feature type="domain" description="HMG box" evidence="14">
    <location>
        <begin position="5"/>
        <end position="64"/>
    </location>
</feature>
<name>A0A6P9BGR0_PANGU</name>
<dbReference type="GO" id="GO:0030154">
    <property type="term" value="P:cell differentiation"/>
    <property type="evidence" value="ECO:0007669"/>
    <property type="project" value="UniProtKB-KW"/>
</dbReference>
<keyword evidence="7" id="KW-0221">Differentiation</keyword>
<evidence type="ECO:0000256" key="10">
    <source>
        <dbReference type="ARBA" id="ARBA00023158"/>
    </source>
</evidence>
<keyword evidence="16" id="KW-1185">Reference proteome</keyword>
<evidence type="ECO:0000313" key="16">
    <source>
        <dbReference type="Proteomes" id="UP001652622"/>
    </source>
</evidence>
<dbReference type="InParanoid" id="A0A6P9BGR0"/>
<evidence type="ECO:0000256" key="2">
    <source>
        <dbReference type="ARBA" id="ARBA00004496"/>
    </source>
</evidence>
<dbReference type="SUPFAM" id="SSF47095">
    <property type="entry name" value="HMG-box"/>
    <property type="match status" value="1"/>
</dbReference>
<keyword evidence="6" id="KW-0963">Cytoplasm</keyword>
<evidence type="ECO:0000256" key="6">
    <source>
        <dbReference type="ARBA" id="ARBA00022490"/>
    </source>
</evidence>
<evidence type="ECO:0000313" key="17">
    <source>
        <dbReference type="RefSeq" id="XP_034270018.1"/>
    </source>
</evidence>
<keyword evidence="8" id="KW-0744">Spermatogenesis</keyword>
<reference evidence="17" key="1">
    <citation type="submission" date="2025-08" db="UniProtKB">
        <authorList>
            <consortium name="RefSeq"/>
        </authorList>
    </citation>
    <scope>IDENTIFICATION</scope>
    <source>
        <tissue evidence="17">Blood</tissue>
    </source>
</reference>
<evidence type="ECO:0000256" key="3">
    <source>
        <dbReference type="ARBA" id="ARBA00007057"/>
    </source>
</evidence>
<dbReference type="InterPro" id="IPR039259">
    <property type="entry name" value="Protein_maelstrom"/>
</dbReference>
<dbReference type="PANTHER" id="PTHR21358">
    <property type="entry name" value="PROTEIN MAELSTROM HOMOLOG"/>
    <property type="match status" value="1"/>
</dbReference>
<dbReference type="GO" id="GO:0005634">
    <property type="term" value="C:nucleus"/>
    <property type="evidence" value="ECO:0007669"/>
    <property type="project" value="UniProtKB-SubCell"/>
</dbReference>
<dbReference type="Proteomes" id="UP001652622">
    <property type="component" value="Unplaced"/>
</dbReference>
<dbReference type="RefSeq" id="XP_034270018.1">
    <property type="nucleotide sequence ID" value="XM_034414127.2"/>
</dbReference>
<dbReference type="KEGG" id="pgut:117663717"/>
<dbReference type="OrthoDB" id="24555at2759"/>
<dbReference type="GO" id="GO:0007283">
    <property type="term" value="P:spermatogenesis"/>
    <property type="evidence" value="ECO:0007669"/>
    <property type="project" value="UniProtKB-KW"/>
</dbReference>
<dbReference type="InterPro" id="IPR036910">
    <property type="entry name" value="HMG_box_dom_sf"/>
</dbReference>
<dbReference type="PANTHER" id="PTHR21358:SF4">
    <property type="entry name" value="PROTEIN MAELSTROM HOMOLOG"/>
    <property type="match status" value="1"/>
</dbReference>
<keyword evidence="10" id="KW-0943">RNA-mediated gene silencing</keyword>
<evidence type="ECO:0000259" key="15">
    <source>
        <dbReference type="Pfam" id="PF13017"/>
    </source>
</evidence>
<protein>
    <recommendedName>
        <fullName evidence="4">Protein maelstrom homolog</fullName>
    </recommendedName>
</protein>
<evidence type="ECO:0000259" key="14">
    <source>
        <dbReference type="Pfam" id="PF09011"/>
    </source>
</evidence>
<evidence type="ECO:0000256" key="13">
    <source>
        <dbReference type="ARBA" id="ARBA00025698"/>
    </source>
</evidence>
<dbReference type="CTD" id="84944"/>
<feature type="domain" description="Maelstrom" evidence="15">
    <location>
        <begin position="123"/>
        <end position="322"/>
    </location>
</feature>
<dbReference type="InterPro" id="IPR009071">
    <property type="entry name" value="HMG_box_dom"/>
</dbReference>
<accession>A0A6P9BGR0</accession>
<keyword evidence="9" id="KW-0238">DNA-binding</keyword>
<dbReference type="GO" id="GO:0034587">
    <property type="term" value="P:piRNA processing"/>
    <property type="evidence" value="ECO:0007669"/>
    <property type="project" value="TreeGrafter"/>
</dbReference>
<proteinExistence type="inferred from homology"/>
<dbReference type="OMA" id="KHEIFDH"/>
<dbReference type="GO" id="GO:0043565">
    <property type="term" value="F:sequence-specific DNA binding"/>
    <property type="evidence" value="ECO:0007669"/>
    <property type="project" value="TreeGrafter"/>
</dbReference>
<dbReference type="GO" id="GO:0060964">
    <property type="term" value="P:regulation of miRNA-mediated gene silencing"/>
    <property type="evidence" value="ECO:0007669"/>
    <property type="project" value="InterPro"/>
</dbReference>
<dbReference type="CDD" id="cd21992">
    <property type="entry name" value="HMG-box_MAEL"/>
    <property type="match status" value="1"/>
</dbReference>